<dbReference type="VEuPathDB" id="VectorBase:HLOH_059264"/>
<dbReference type="OMA" id="WCEDAGE"/>
<dbReference type="Proteomes" id="UP000821853">
    <property type="component" value="Unassembled WGS sequence"/>
</dbReference>
<name>A0A9J6HC61_HAELO</name>
<dbReference type="AlphaFoldDB" id="A0A9J6HC61"/>
<organism evidence="1 2">
    <name type="scientific">Haemaphysalis longicornis</name>
    <name type="common">Bush tick</name>
    <dbReference type="NCBI Taxonomy" id="44386"/>
    <lineage>
        <taxon>Eukaryota</taxon>
        <taxon>Metazoa</taxon>
        <taxon>Ecdysozoa</taxon>
        <taxon>Arthropoda</taxon>
        <taxon>Chelicerata</taxon>
        <taxon>Arachnida</taxon>
        <taxon>Acari</taxon>
        <taxon>Parasitiformes</taxon>
        <taxon>Ixodida</taxon>
        <taxon>Ixodoidea</taxon>
        <taxon>Ixodidae</taxon>
        <taxon>Haemaphysalinae</taxon>
        <taxon>Haemaphysalis</taxon>
    </lineage>
</organism>
<evidence type="ECO:0000313" key="1">
    <source>
        <dbReference type="EMBL" id="KAH9384341.1"/>
    </source>
</evidence>
<evidence type="ECO:0000313" key="2">
    <source>
        <dbReference type="Proteomes" id="UP000821853"/>
    </source>
</evidence>
<sequence>MLKELTKSSSFFLVMDLQSELCQLLESGCVQRNRSGLSYDVEDIAQSIQYNNLPVTQDDVTLTFNTDGVPLYDSSQFGIWPLLPYKLPIQKLLLAALWFGPGKPNMNCFLVPFVKTMNDLSSSGVVWNDKEGVAHVSKAYPGPCTVDSLARREVMNMTQFNGSQGCAWCEDAGEVKPKGRGTCPVYVPSGSAPKLRTHDSC</sequence>
<accession>A0A9J6HC61</accession>
<dbReference type="OrthoDB" id="6512624at2759"/>
<dbReference type="EMBL" id="JABSTR010002166">
    <property type="protein sequence ID" value="KAH9384341.1"/>
    <property type="molecule type" value="Genomic_DNA"/>
</dbReference>
<protein>
    <submittedName>
        <fullName evidence="1">Uncharacterized protein</fullName>
    </submittedName>
</protein>
<reference evidence="1 2" key="1">
    <citation type="journal article" date="2020" name="Cell">
        <title>Large-Scale Comparative Analyses of Tick Genomes Elucidate Their Genetic Diversity and Vector Capacities.</title>
        <authorList>
            <consortium name="Tick Genome and Microbiome Consortium (TIGMIC)"/>
            <person name="Jia N."/>
            <person name="Wang J."/>
            <person name="Shi W."/>
            <person name="Du L."/>
            <person name="Sun Y."/>
            <person name="Zhan W."/>
            <person name="Jiang J.F."/>
            <person name="Wang Q."/>
            <person name="Zhang B."/>
            <person name="Ji P."/>
            <person name="Bell-Sakyi L."/>
            <person name="Cui X.M."/>
            <person name="Yuan T.T."/>
            <person name="Jiang B.G."/>
            <person name="Yang W.F."/>
            <person name="Lam T.T."/>
            <person name="Chang Q.C."/>
            <person name="Ding S.J."/>
            <person name="Wang X.J."/>
            <person name="Zhu J.G."/>
            <person name="Ruan X.D."/>
            <person name="Zhao L."/>
            <person name="Wei J.T."/>
            <person name="Ye R.Z."/>
            <person name="Que T.C."/>
            <person name="Du C.H."/>
            <person name="Zhou Y.H."/>
            <person name="Cheng J.X."/>
            <person name="Dai P.F."/>
            <person name="Guo W.B."/>
            <person name="Han X.H."/>
            <person name="Huang E.J."/>
            <person name="Li L.F."/>
            <person name="Wei W."/>
            <person name="Gao Y.C."/>
            <person name="Liu J.Z."/>
            <person name="Shao H.Z."/>
            <person name="Wang X."/>
            <person name="Wang C.C."/>
            <person name="Yang T.C."/>
            <person name="Huo Q.B."/>
            <person name="Li W."/>
            <person name="Chen H.Y."/>
            <person name="Chen S.E."/>
            <person name="Zhou L.G."/>
            <person name="Ni X.B."/>
            <person name="Tian J.H."/>
            <person name="Sheng Y."/>
            <person name="Liu T."/>
            <person name="Pan Y.S."/>
            <person name="Xia L.Y."/>
            <person name="Li J."/>
            <person name="Zhao F."/>
            <person name="Cao W.C."/>
        </authorList>
    </citation>
    <scope>NUCLEOTIDE SEQUENCE [LARGE SCALE GENOMIC DNA]</scope>
    <source>
        <strain evidence="1">HaeL-2018</strain>
    </source>
</reference>
<comment type="caution">
    <text evidence="1">The sequence shown here is derived from an EMBL/GenBank/DDBJ whole genome shotgun (WGS) entry which is preliminary data.</text>
</comment>
<keyword evidence="2" id="KW-1185">Reference proteome</keyword>
<proteinExistence type="predicted"/>
<gene>
    <name evidence="1" type="ORF">HPB48_026343</name>
</gene>